<feature type="region of interest" description="Disordered" evidence="1">
    <location>
        <begin position="191"/>
        <end position="233"/>
    </location>
</feature>
<dbReference type="EMBL" id="PUIA01000016">
    <property type="protein sequence ID" value="PQO39268.1"/>
    <property type="molecule type" value="Genomic_DNA"/>
</dbReference>
<evidence type="ECO:0000313" key="3">
    <source>
        <dbReference type="Proteomes" id="UP000240009"/>
    </source>
</evidence>
<feature type="region of interest" description="Disordered" evidence="1">
    <location>
        <begin position="147"/>
        <end position="171"/>
    </location>
</feature>
<organism evidence="2 3">
    <name type="scientific">Blastopirellula marina</name>
    <dbReference type="NCBI Taxonomy" id="124"/>
    <lineage>
        <taxon>Bacteria</taxon>
        <taxon>Pseudomonadati</taxon>
        <taxon>Planctomycetota</taxon>
        <taxon>Planctomycetia</taxon>
        <taxon>Pirellulales</taxon>
        <taxon>Pirellulaceae</taxon>
        <taxon>Blastopirellula</taxon>
    </lineage>
</organism>
<comment type="caution">
    <text evidence="2">The sequence shown here is derived from an EMBL/GenBank/DDBJ whole genome shotgun (WGS) entry which is preliminary data.</text>
</comment>
<proteinExistence type="predicted"/>
<reference evidence="2 3" key="1">
    <citation type="submission" date="2018-02" db="EMBL/GenBank/DDBJ databases">
        <title>Comparative genomes isolates from brazilian mangrove.</title>
        <authorList>
            <person name="Araujo J.E."/>
            <person name="Taketani R.G."/>
            <person name="Silva M.C.P."/>
            <person name="Loureco M.V."/>
            <person name="Andreote F.D."/>
        </authorList>
    </citation>
    <scope>NUCLEOTIDE SEQUENCE [LARGE SCALE GENOMIC DNA]</scope>
    <source>
        <strain evidence="2 3">HEX-2 MGV</strain>
    </source>
</reference>
<accession>A0A2S8G496</accession>
<dbReference type="Proteomes" id="UP000240009">
    <property type="component" value="Unassembled WGS sequence"/>
</dbReference>
<sequence>MRERSFRSREDGAAMPLIIDGYNLLFAAGLVGSVDGEGSFEGERRALLDALLAVIDPKELTQTVVVFDSAKAPPGLPRVYNYHQITVRFASGYADADEMIEELIQEHHAPKRLTVVSSDHRVQRAARRRKAKAIDSDSWYRLMRQTRARRREAEAQKPPPSKQPSTPAIPESEVNQWVEFFGKIDIDALAPREETARVSPVAEPPSEPKATPGKKNSPGAKRSEKPAPNVFSDDYLKKIAEEFFGES</sequence>
<dbReference type="Pfam" id="PF05991">
    <property type="entry name" value="NYN_YacP"/>
    <property type="match status" value="1"/>
</dbReference>
<gene>
    <name evidence="2" type="ORF">C5Y96_05270</name>
</gene>
<name>A0A2S8G496_9BACT</name>
<protein>
    <recommendedName>
        <fullName evidence="4">YacP-like NYN domain protein</fullName>
    </recommendedName>
</protein>
<evidence type="ECO:0008006" key="4">
    <source>
        <dbReference type="Google" id="ProtNLM"/>
    </source>
</evidence>
<dbReference type="InterPro" id="IPR010298">
    <property type="entry name" value="YacP-like"/>
</dbReference>
<dbReference type="AlphaFoldDB" id="A0A2S8G496"/>
<evidence type="ECO:0000256" key="1">
    <source>
        <dbReference type="SAM" id="MobiDB-lite"/>
    </source>
</evidence>
<evidence type="ECO:0000313" key="2">
    <source>
        <dbReference type="EMBL" id="PQO39268.1"/>
    </source>
</evidence>